<evidence type="ECO:0000256" key="1">
    <source>
        <dbReference type="SAM" id="Phobius"/>
    </source>
</evidence>
<reference evidence="2" key="1">
    <citation type="journal article" date="2013" name="Genome Biol.">
        <title>Comparative genomics of the core and accessory genomes of 48 Sinorhizobium strains comprising five genospecies.</title>
        <authorList>
            <person name="Sugawara M."/>
            <person name="Epstein B."/>
            <person name="Badgley B.D."/>
            <person name="Unno T."/>
            <person name="Xu L."/>
            <person name="Reese J."/>
            <person name="Gyaneshwar P."/>
            <person name="Denny R."/>
            <person name="Mudge J."/>
            <person name="Bharti A.K."/>
            <person name="Farmer A.D."/>
            <person name="May G.D."/>
            <person name="Woodward J.E."/>
            <person name="Medigue C."/>
            <person name="Vallenet D."/>
            <person name="Lajus A."/>
            <person name="Rouy Z."/>
            <person name="Martinez-Vaz B."/>
            <person name="Tiffin P."/>
            <person name="Young N.D."/>
            <person name="Sadowsky M.J."/>
        </authorList>
    </citation>
    <scope>NUCLEOTIDE SEQUENCE</scope>
    <source>
        <strain evidence="2">M1</strain>
    </source>
</reference>
<proteinExistence type="predicted"/>
<sequence>MAEPVALKPYIASSNDALHSYGGGDPPGGDNLEARITALEGIAADTRSTLESIQRQLARIDSKLDAKPDQGWVITVIIAVYGLSFAGIAATAAMFALIK</sequence>
<keyword evidence="1" id="KW-0812">Transmembrane</keyword>
<dbReference type="EMBL" id="WISB01000140">
    <property type="protein sequence ID" value="MQW72201.1"/>
    <property type="molecule type" value="Genomic_DNA"/>
</dbReference>
<accession>A0A6G1WR55</accession>
<protein>
    <recommendedName>
        <fullName evidence="3">Transmembrane protein</fullName>
    </recommendedName>
</protein>
<name>A0A6G1WR55_9HYPH</name>
<gene>
    <name evidence="2" type="ORF">GHJ91_24410</name>
</gene>
<dbReference type="AlphaFoldDB" id="A0A6G1WR55"/>
<feature type="transmembrane region" description="Helical" evidence="1">
    <location>
        <begin position="72"/>
        <end position="98"/>
    </location>
</feature>
<keyword evidence="1" id="KW-1133">Transmembrane helix</keyword>
<dbReference type="RefSeq" id="WP_153413684.1">
    <property type="nucleotide sequence ID" value="NZ_WISB01000140.1"/>
</dbReference>
<evidence type="ECO:0000313" key="2">
    <source>
        <dbReference type="EMBL" id="MQW72201.1"/>
    </source>
</evidence>
<keyword evidence="1" id="KW-0472">Membrane</keyword>
<evidence type="ECO:0008006" key="3">
    <source>
        <dbReference type="Google" id="ProtNLM"/>
    </source>
</evidence>
<comment type="caution">
    <text evidence="2">The sequence shown here is derived from an EMBL/GenBank/DDBJ whole genome shotgun (WGS) entry which is preliminary data.</text>
</comment>
<organism evidence="2">
    <name type="scientific">Sinorhizobium medicae</name>
    <dbReference type="NCBI Taxonomy" id="110321"/>
    <lineage>
        <taxon>Bacteria</taxon>
        <taxon>Pseudomonadati</taxon>
        <taxon>Pseudomonadota</taxon>
        <taxon>Alphaproteobacteria</taxon>
        <taxon>Hyphomicrobiales</taxon>
        <taxon>Rhizobiaceae</taxon>
        <taxon>Sinorhizobium/Ensifer group</taxon>
        <taxon>Sinorhizobium</taxon>
    </lineage>
</organism>